<keyword evidence="5" id="KW-1185">Reference proteome</keyword>
<reference evidence="4 5" key="1">
    <citation type="journal article" date="2012" name="J. Bacteriol.">
        <title>Draft Genome Sequences for Two Metal-Reducing Pelosinus fermentans Strains Isolated from a Cr(VI)-Contaminated Site and for Type Strain R7.</title>
        <authorList>
            <person name="Brown S.D."/>
            <person name="Podar M."/>
            <person name="Klingeman D.M."/>
            <person name="Johnson C.M."/>
            <person name="Yang Z.K."/>
            <person name="Utturkar S.M."/>
            <person name="Land M.L."/>
            <person name="Mosher J.J."/>
            <person name="Hurt R.A.Jr."/>
            <person name="Phelps T.J."/>
            <person name="Palumbo A.V."/>
            <person name="Arkin A.P."/>
            <person name="Hazen T.C."/>
            <person name="Elias D.A."/>
        </authorList>
    </citation>
    <scope>NUCLEOTIDE SEQUENCE [LARGE SCALE GENOMIC DNA]</scope>
    <source>
        <strain evidence="4 5">B4</strain>
    </source>
</reference>
<dbReference type="AlphaFoldDB" id="I8RKP2"/>
<organism evidence="4 5">
    <name type="scientific">Pelosinus fermentans B4</name>
    <dbReference type="NCBI Taxonomy" id="1149862"/>
    <lineage>
        <taxon>Bacteria</taxon>
        <taxon>Bacillati</taxon>
        <taxon>Bacillota</taxon>
        <taxon>Negativicutes</taxon>
        <taxon>Selenomonadales</taxon>
        <taxon>Sporomusaceae</taxon>
        <taxon>Pelosinus</taxon>
    </lineage>
</organism>
<dbReference type="GO" id="GO:0016836">
    <property type="term" value="F:hydro-lyase activity"/>
    <property type="evidence" value="ECO:0007669"/>
    <property type="project" value="InterPro"/>
</dbReference>
<dbReference type="EMBL" id="AKVJ01000022">
    <property type="protein sequence ID" value="EIW19010.1"/>
    <property type="molecule type" value="Genomic_DNA"/>
</dbReference>
<dbReference type="PANTHER" id="PTHR43351:SF2">
    <property type="entry name" value="L(+)-TARTRATE DEHYDRATASE SUBUNIT BETA-RELATED"/>
    <property type="match status" value="1"/>
</dbReference>
<dbReference type="PANTHER" id="PTHR43351">
    <property type="entry name" value="L(+)-TARTRATE DEHYDRATASE SUBUNIT BETA"/>
    <property type="match status" value="1"/>
</dbReference>
<comment type="similarity">
    <text evidence="1">Belongs to the class-I fumarase family.</text>
</comment>
<protein>
    <submittedName>
        <fullName evidence="4">Fe-S type hydro-lyase tartrate/fumarate beta region</fullName>
    </submittedName>
</protein>
<proteinExistence type="inferred from homology"/>
<evidence type="ECO:0000313" key="5">
    <source>
        <dbReference type="Proteomes" id="UP000004324"/>
    </source>
</evidence>
<dbReference type="Gene3D" id="3.20.130.10">
    <property type="entry name" value="Fe-S hydro-lyase, tartrate dehydratase beta-type, catalytic domain"/>
    <property type="match status" value="1"/>
</dbReference>
<dbReference type="SUPFAM" id="SSF117457">
    <property type="entry name" value="FumA C-terminal domain-like"/>
    <property type="match status" value="1"/>
</dbReference>
<comment type="caution">
    <text evidence="4">The sequence shown here is derived from an EMBL/GenBank/DDBJ whole genome shotgun (WGS) entry which is preliminary data.</text>
</comment>
<dbReference type="PATRIC" id="fig|1149862.3.peg.1961"/>
<evidence type="ECO:0000313" key="4">
    <source>
        <dbReference type="EMBL" id="EIW19010.1"/>
    </source>
</evidence>
<dbReference type="InterPro" id="IPR004647">
    <property type="entry name" value="Fe-S_hydro-lyase_TtdB-typ_cat"/>
</dbReference>
<dbReference type="OrthoDB" id="9798978at2"/>
<accession>I8RKP2</accession>
<feature type="domain" description="Fe-S hydro-lyase tartrate dehydratase beta-type catalytic" evidence="3">
    <location>
        <begin position="2"/>
        <end position="167"/>
    </location>
</feature>
<dbReference type="Proteomes" id="UP000004324">
    <property type="component" value="Unassembled WGS sequence"/>
</dbReference>
<keyword evidence="2 4" id="KW-0456">Lyase</keyword>
<evidence type="ECO:0000259" key="3">
    <source>
        <dbReference type="Pfam" id="PF05683"/>
    </source>
</evidence>
<dbReference type="RefSeq" id="WP_007933555.1">
    <property type="nucleotide sequence ID" value="NZ_AKVJ01000022.1"/>
</dbReference>
<gene>
    <name evidence="4" type="ORF">FB4_0535</name>
</gene>
<name>I8RKP2_9FIRM</name>
<evidence type="ECO:0000256" key="2">
    <source>
        <dbReference type="ARBA" id="ARBA00023239"/>
    </source>
</evidence>
<dbReference type="Pfam" id="PF05683">
    <property type="entry name" value="Fumerase_C"/>
    <property type="match status" value="1"/>
</dbReference>
<evidence type="ECO:0000256" key="1">
    <source>
        <dbReference type="ARBA" id="ARBA00008876"/>
    </source>
</evidence>
<dbReference type="InterPro" id="IPR036660">
    <property type="entry name" value="Fe-S_hydroAse_TtdB_cat_sf"/>
</dbReference>
<sequence>MELRTPLTQEVINKLKINDQITITGKIYAGRDAALPKLMKLYKKQELEKNGIYLEGGVIFHTAVSDAGIGPTSSNKLEIEESIPLLSKAGIKIHLGKGKLTDETVRALKEEGAIFAVTPPVSALLTAKMRHKKVAAFPEEGIEALYELIIEDFPAIVAIAHGESIFDRK</sequence>